<dbReference type="SUPFAM" id="SSF49584">
    <property type="entry name" value="Periplasmic chaperone C-domain"/>
    <property type="match status" value="1"/>
</dbReference>
<evidence type="ECO:0000256" key="3">
    <source>
        <dbReference type="ARBA" id="ARBA00022729"/>
    </source>
</evidence>
<dbReference type="AlphaFoldDB" id="A0A1Y3NVN1"/>
<feature type="domain" description="Pili assembly chaperone N-terminal" evidence="7">
    <location>
        <begin position="29"/>
        <end position="149"/>
    </location>
</feature>
<comment type="subcellular location">
    <subcellularLocation>
        <location evidence="1">Periplasm</location>
    </subcellularLocation>
</comment>
<comment type="caution">
    <text evidence="9">The sequence shown here is derived from an EMBL/GenBank/DDBJ whole genome shotgun (WGS) entry which is preliminary data.</text>
</comment>
<sequence length="247" mass="27174">MKTSFLKRAVCALCSAFFVIGISPVSANVVISGTRVVYPASEREITLKLDNVGQEPSLVQVWIDRGDPQSRPDQADAPFLLTPPIVRISAGRSQTLRITYTHDPLPTDVESVFWLNVLDVPPNPKNADSNFIQLAYRSRIKLFYRPEQLKGYAEDAPAAVSWKLVPTANGVVLRGSNPTAFSVSYNKTELVVAGKTYSSKGGMIPPRGVQDFPLEELKSIPSGALTLRYEWINDYGSSKSVETRLSN</sequence>
<evidence type="ECO:0000259" key="7">
    <source>
        <dbReference type="Pfam" id="PF00345"/>
    </source>
</evidence>
<dbReference type="InterPro" id="IPR001829">
    <property type="entry name" value="Pili_assmbl_chaperone_bac"/>
</dbReference>
<evidence type="ECO:0000256" key="6">
    <source>
        <dbReference type="SAM" id="SignalP"/>
    </source>
</evidence>
<keyword evidence="3 6" id="KW-0732">Signal</keyword>
<dbReference type="InterPro" id="IPR036316">
    <property type="entry name" value="Pili_assmbl_chap_C_dom_sf"/>
</dbReference>
<feature type="domain" description="Pili assembly chaperone C-terminal" evidence="8">
    <location>
        <begin position="176"/>
        <end position="238"/>
    </location>
</feature>
<evidence type="ECO:0000256" key="1">
    <source>
        <dbReference type="ARBA" id="ARBA00004418"/>
    </source>
</evidence>
<dbReference type="InterPro" id="IPR016147">
    <property type="entry name" value="Pili_assmbl_chaperone_N"/>
</dbReference>
<dbReference type="Gene3D" id="2.60.40.10">
    <property type="entry name" value="Immunoglobulins"/>
    <property type="match status" value="2"/>
</dbReference>
<dbReference type="Pfam" id="PF00345">
    <property type="entry name" value="PapD_N"/>
    <property type="match status" value="1"/>
</dbReference>
<evidence type="ECO:0000259" key="8">
    <source>
        <dbReference type="Pfam" id="PF02753"/>
    </source>
</evidence>
<dbReference type="InterPro" id="IPR013783">
    <property type="entry name" value="Ig-like_fold"/>
</dbReference>
<keyword evidence="4" id="KW-0574">Periplasm</keyword>
<proteinExistence type="inferred from homology"/>
<dbReference type="RefSeq" id="WP_087272897.1">
    <property type="nucleotide sequence ID" value="NZ_JBJGBV010000010.1"/>
</dbReference>
<dbReference type="PRINTS" id="PR00969">
    <property type="entry name" value="CHAPERONPILI"/>
</dbReference>
<organism evidence="9 10">
    <name type="scientific">Pseudomonas caspiana</name>
    <dbReference type="NCBI Taxonomy" id="1451454"/>
    <lineage>
        <taxon>Bacteria</taxon>
        <taxon>Pseudomonadati</taxon>
        <taxon>Pseudomonadota</taxon>
        <taxon>Gammaproteobacteria</taxon>
        <taxon>Pseudomonadales</taxon>
        <taxon>Pseudomonadaceae</taxon>
        <taxon>Pseudomonas</taxon>
    </lineage>
</organism>
<keyword evidence="5" id="KW-0143">Chaperone</keyword>
<evidence type="ECO:0000256" key="5">
    <source>
        <dbReference type="ARBA" id="ARBA00023186"/>
    </source>
</evidence>
<dbReference type="Proteomes" id="UP000195440">
    <property type="component" value="Unassembled WGS sequence"/>
</dbReference>
<dbReference type="InterPro" id="IPR016148">
    <property type="entry name" value="Pili_assmbl_chaperone_C"/>
</dbReference>
<reference evidence="9 10" key="1">
    <citation type="journal article" date="2017" name="Syst. Appl. Microbiol.">
        <title>Pseudomonas caspiana sp. nov., a citrus pathogen in the Pseudomonas syringae phylogenetic group.</title>
        <authorList>
            <person name="Busquets A."/>
            <person name="Gomila M."/>
            <person name="Beiki F."/>
            <person name="Mulet M."/>
            <person name="Rahimian H."/>
            <person name="Garcia-Valdes E."/>
            <person name="Lalucat J."/>
        </authorList>
    </citation>
    <scope>NUCLEOTIDE SEQUENCE [LARGE SCALE GENOMIC DNA]</scope>
    <source>
        <strain evidence="9 10">FBF102</strain>
    </source>
</reference>
<dbReference type="EMBL" id="LOHF01000024">
    <property type="protein sequence ID" value="OUM71658.1"/>
    <property type="molecule type" value="Genomic_DNA"/>
</dbReference>
<comment type="similarity">
    <text evidence="2">Belongs to the periplasmic pilus chaperone family.</text>
</comment>
<dbReference type="InterPro" id="IPR050643">
    <property type="entry name" value="Periplasmic_pilus_chap"/>
</dbReference>
<dbReference type="Pfam" id="PF02753">
    <property type="entry name" value="PapD_C"/>
    <property type="match status" value="1"/>
</dbReference>
<accession>A0A1Y3NVN1</accession>
<gene>
    <name evidence="9" type="ORF">AUC60_22095</name>
</gene>
<evidence type="ECO:0000313" key="9">
    <source>
        <dbReference type="EMBL" id="OUM71658.1"/>
    </source>
</evidence>
<dbReference type="GO" id="GO:0071555">
    <property type="term" value="P:cell wall organization"/>
    <property type="evidence" value="ECO:0007669"/>
    <property type="project" value="InterPro"/>
</dbReference>
<dbReference type="PANTHER" id="PTHR30251:SF2">
    <property type="entry name" value="FIMBRIAL CHAPERONE YADV-RELATED"/>
    <property type="match status" value="1"/>
</dbReference>
<feature type="signal peptide" evidence="6">
    <location>
        <begin position="1"/>
        <end position="27"/>
    </location>
</feature>
<evidence type="ECO:0000313" key="10">
    <source>
        <dbReference type="Proteomes" id="UP000195440"/>
    </source>
</evidence>
<dbReference type="PANTHER" id="PTHR30251">
    <property type="entry name" value="PILUS ASSEMBLY CHAPERONE"/>
    <property type="match status" value="1"/>
</dbReference>
<keyword evidence="10" id="KW-1185">Reference proteome</keyword>
<feature type="chain" id="PRO_5011006480" evidence="6">
    <location>
        <begin position="28"/>
        <end position="247"/>
    </location>
</feature>
<dbReference type="InterPro" id="IPR008962">
    <property type="entry name" value="PapD-like_sf"/>
</dbReference>
<evidence type="ECO:0000256" key="4">
    <source>
        <dbReference type="ARBA" id="ARBA00022764"/>
    </source>
</evidence>
<protein>
    <submittedName>
        <fullName evidence="9">Molecular chaperone EcpD</fullName>
    </submittedName>
</protein>
<evidence type="ECO:0000256" key="2">
    <source>
        <dbReference type="ARBA" id="ARBA00007399"/>
    </source>
</evidence>
<dbReference type="GO" id="GO:0030288">
    <property type="term" value="C:outer membrane-bounded periplasmic space"/>
    <property type="evidence" value="ECO:0007669"/>
    <property type="project" value="InterPro"/>
</dbReference>
<dbReference type="SUPFAM" id="SSF49354">
    <property type="entry name" value="PapD-like"/>
    <property type="match status" value="1"/>
</dbReference>
<name>A0A1Y3NVN1_9PSED</name>
<dbReference type="OrthoDB" id="9131059at2"/>